<comment type="catalytic activity">
    <reaction evidence="1">
        <text>a 1,2-diacyl-sn-glycero-3-phosphate + H2O = a 1,2-diacyl-sn-glycerol + phosphate</text>
        <dbReference type="Rhea" id="RHEA:27429"/>
        <dbReference type="ChEBI" id="CHEBI:15377"/>
        <dbReference type="ChEBI" id="CHEBI:17815"/>
        <dbReference type="ChEBI" id="CHEBI:43474"/>
        <dbReference type="ChEBI" id="CHEBI:58608"/>
        <dbReference type="EC" id="3.1.3.4"/>
    </reaction>
    <physiologicalReaction direction="left-to-right" evidence="1">
        <dbReference type="Rhea" id="RHEA:27430"/>
    </physiologicalReaction>
</comment>
<dbReference type="EC" id="3.1.3.4" evidence="4"/>
<keyword evidence="5" id="KW-0378">Hydrolase</keyword>
<evidence type="ECO:0000256" key="3">
    <source>
        <dbReference type="ARBA" id="ARBA00005476"/>
    </source>
</evidence>
<dbReference type="InterPro" id="IPR031315">
    <property type="entry name" value="LNS2/PITP"/>
</dbReference>
<dbReference type="Pfam" id="PF16876">
    <property type="entry name" value="Lipin_mid"/>
    <property type="match status" value="1"/>
</dbReference>
<evidence type="ECO:0000256" key="4">
    <source>
        <dbReference type="ARBA" id="ARBA00012638"/>
    </source>
</evidence>
<feature type="domain" description="LNS2/PITP" evidence="7">
    <location>
        <begin position="667"/>
        <end position="822"/>
    </location>
</feature>
<proteinExistence type="inferred from homology"/>
<dbReference type="GO" id="GO:0019432">
    <property type="term" value="P:triglyceride biosynthetic process"/>
    <property type="evidence" value="ECO:0007669"/>
    <property type="project" value="TreeGrafter"/>
</dbReference>
<evidence type="ECO:0000313" key="8">
    <source>
        <dbReference type="EMBL" id="NWZ37359.1"/>
    </source>
</evidence>
<evidence type="ECO:0000256" key="6">
    <source>
        <dbReference type="SAM" id="MobiDB-lite"/>
    </source>
</evidence>
<feature type="region of interest" description="Disordered" evidence="6">
    <location>
        <begin position="283"/>
        <end position="320"/>
    </location>
</feature>
<evidence type="ECO:0000256" key="5">
    <source>
        <dbReference type="ARBA" id="ARBA00022801"/>
    </source>
</evidence>
<dbReference type="InterPro" id="IPR013209">
    <property type="entry name" value="LNS2"/>
</dbReference>
<evidence type="ECO:0000313" key="9">
    <source>
        <dbReference type="Proteomes" id="UP000540762"/>
    </source>
</evidence>
<keyword evidence="9" id="KW-1185">Reference proteome</keyword>
<name>A0A7K7M3F8_9PASS</name>
<dbReference type="GO" id="GO:0032869">
    <property type="term" value="P:cellular response to insulin stimulus"/>
    <property type="evidence" value="ECO:0007669"/>
    <property type="project" value="TreeGrafter"/>
</dbReference>
<feature type="compositionally biased region" description="Basic and acidic residues" evidence="6">
    <location>
        <begin position="387"/>
        <end position="400"/>
    </location>
</feature>
<dbReference type="GO" id="GO:0009062">
    <property type="term" value="P:fatty acid catabolic process"/>
    <property type="evidence" value="ECO:0007669"/>
    <property type="project" value="TreeGrafter"/>
</dbReference>
<evidence type="ECO:0000256" key="2">
    <source>
        <dbReference type="ARBA" id="ARBA00001946"/>
    </source>
</evidence>
<dbReference type="GO" id="GO:0008195">
    <property type="term" value="F:phosphatidate phosphatase activity"/>
    <property type="evidence" value="ECO:0007669"/>
    <property type="project" value="UniProtKB-EC"/>
</dbReference>
<comment type="cofactor">
    <cofactor evidence="2">
        <name>Mg(2+)</name>
        <dbReference type="ChEBI" id="CHEBI:18420"/>
    </cofactor>
</comment>
<feature type="region of interest" description="Disordered" evidence="6">
    <location>
        <begin position="364"/>
        <end position="401"/>
    </location>
</feature>
<evidence type="ECO:0000259" key="7">
    <source>
        <dbReference type="SMART" id="SM00775"/>
    </source>
</evidence>
<dbReference type="InterPro" id="IPR026058">
    <property type="entry name" value="LIPIN"/>
</dbReference>
<evidence type="ECO:0000256" key="1">
    <source>
        <dbReference type="ARBA" id="ARBA00001180"/>
    </source>
</evidence>
<dbReference type="PANTHER" id="PTHR12181:SF62">
    <property type="entry name" value="PHOSPHATIDATE PHOSPHATASE LPIN3"/>
    <property type="match status" value="1"/>
</dbReference>
<dbReference type="InterPro" id="IPR007651">
    <property type="entry name" value="Lipin_N"/>
</dbReference>
<dbReference type="Proteomes" id="UP000540762">
    <property type="component" value="Unassembled WGS sequence"/>
</dbReference>
<dbReference type="InterPro" id="IPR031703">
    <property type="entry name" value="Lipin_mid"/>
</dbReference>
<dbReference type="GO" id="GO:0045944">
    <property type="term" value="P:positive regulation of transcription by RNA polymerase II"/>
    <property type="evidence" value="ECO:0007669"/>
    <property type="project" value="TreeGrafter"/>
</dbReference>
<feature type="non-terminal residue" evidence="8">
    <location>
        <position position="830"/>
    </location>
</feature>
<feature type="non-terminal residue" evidence="8">
    <location>
        <position position="1"/>
    </location>
</feature>
<dbReference type="GO" id="GO:0003713">
    <property type="term" value="F:transcription coactivator activity"/>
    <property type="evidence" value="ECO:0007669"/>
    <property type="project" value="TreeGrafter"/>
</dbReference>
<dbReference type="EMBL" id="VZSR01001238">
    <property type="protein sequence ID" value="NWZ37359.1"/>
    <property type="molecule type" value="Genomic_DNA"/>
</dbReference>
<organism evidence="8 9">
    <name type="scientific">Brachypodius melanocephalos</name>
    <name type="common">black-headed bulbul</name>
    <dbReference type="NCBI Taxonomy" id="3235156"/>
    <lineage>
        <taxon>Eukaryota</taxon>
        <taxon>Metazoa</taxon>
        <taxon>Chordata</taxon>
        <taxon>Craniata</taxon>
        <taxon>Vertebrata</taxon>
        <taxon>Euteleostomi</taxon>
        <taxon>Archelosauria</taxon>
        <taxon>Archosauria</taxon>
        <taxon>Dinosauria</taxon>
        <taxon>Saurischia</taxon>
        <taxon>Theropoda</taxon>
        <taxon>Coelurosauria</taxon>
        <taxon>Aves</taxon>
        <taxon>Neognathae</taxon>
        <taxon>Neoaves</taxon>
        <taxon>Telluraves</taxon>
        <taxon>Australaves</taxon>
        <taxon>Passeriformes</taxon>
        <taxon>Sylvioidea</taxon>
        <taxon>Pycnonotidae</taxon>
        <taxon>Brachypodius</taxon>
    </lineage>
</organism>
<gene>
    <name evidence="8" type="primary">Lpin3</name>
    <name evidence="8" type="ORF">BRAATR_R07747</name>
</gene>
<dbReference type="PANTHER" id="PTHR12181">
    <property type="entry name" value="LIPIN"/>
    <property type="match status" value="1"/>
</dbReference>
<dbReference type="Pfam" id="PF04571">
    <property type="entry name" value="Lipin_N"/>
    <property type="match status" value="1"/>
</dbReference>
<dbReference type="AlphaFoldDB" id="A0A7K7M3F8"/>
<reference evidence="8 9" key="1">
    <citation type="submission" date="2019-09" db="EMBL/GenBank/DDBJ databases">
        <title>Bird 10,000 Genomes (B10K) Project - Family phase.</title>
        <authorList>
            <person name="Zhang G."/>
        </authorList>
    </citation>
    <scope>NUCLEOTIDE SEQUENCE [LARGE SCALE GENOMIC DNA]</scope>
    <source>
        <strain evidence="8">OUT-0037</strain>
        <tissue evidence="8">Liver</tissue>
    </source>
</reference>
<dbReference type="InterPro" id="IPR036412">
    <property type="entry name" value="HAD-like_sf"/>
</dbReference>
<dbReference type="Pfam" id="PF08235">
    <property type="entry name" value="LNS2"/>
    <property type="match status" value="1"/>
</dbReference>
<dbReference type="GO" id="GO:0005634">
    <property type="term" value="C:nucleus"/>
    <property type="evidence" value="ECO:0007669"/>
    <property type="project" value="TreeGrafter"/>
</dbReference>
<sequence>MNYVGQLAESVLGTMKDLYHDLNSATLSGCIDVVVVRQPDNSFKCSPFHVRFGKLGVLRSKEKVVDIEINGEPVDLHMKLGDNGEAFFVEESEEYEGSIPSYLCTSPICKERSPNYAIQPSYGLEVTRTEMILRRRRRRKRRPKEKVLLDLDSDSYDETESEMAIKEPCELPAPSTSSLSFLLCSDAPSSSFADLEEAGLLQPRETRPHSDGELLSVDSFMLNHQSFHESDSELEIKPQRSFALGAESRLKWIWGKLPQTIAPAATTMSATLVPVDEAAPLVATSEQPGGDSSPAEPQGIPCSLSESVTEPTLAPQAGNSTSRLKDILHAVRTKGFLGAYSVSQEKQKGDVNVVPEVQPDVEPFEGATAPRQAGSEGSESQLQRQRRQGERMTESIKDPHLGPSAIYVEDLSKLDSKPVALYFRNSDTEQSSRPVTDPNNPPCIQLPSTLPANSPMGSDSMPTVALSLCGGLRGNRQISHELFMEHIVSYQQFAENPRLVSDPNLVIMINKKYYNWAVAGPIVLALQAFQRNIPESIIDELVMEKMPKRDRKCWFSWRRREFPTEGVCLQQFVVTLADPFSSLCRQEEKEASSDNQVLHPGDMLAMEASAQKPLPTYKKSLRLSSEQIGRLNLQDGPNEVAFSVTTQYQGTCRCEATIYLWNWNEKVVISDIDGTITKSDALGQILPQLGKDWTHRGIVKLFHKIHLNGYKFLYCSARAIGMADITKGYLKWVNEQGCGLPMGPMLLSPSSLLSAFHREVIAKKPEVFKVTCLTDIRKLFATKSPFYAGFGNRPNDVYAYKQVGLPESRIFTVNPKGELIQELTKDQKST</sequence>
<protein>
    <recommendedName>
        <fullName evidence="4">phosphatidate phosphatase</fullName>
        <ecNumber evidence="4">3.1.3.4</ecNumber>
    </recommendedName>
</protein>
<comment type="caution">
    <text evidence="8">The sequence shown here is derived from an EMBL/GenBank/DDBJ whole genome shotgun (WGS) entry which is preliminary data.</text>
</comment>
<accession>A0A7K7M3F8</accession>
<dbReference type="SMART" id="SM00775">
    <property type="entry name" value="LNS2"/>
    <property type="match status" value="1"/>
</dbReference>
<dbReference type="SUPFAM" id="SSF56784">
    <property type="entry name" value="HAD-like"/>
    <property type="match status" value="1"/>
</dbReference>
<comment type="similarity">
    <text evidence="3">Belongs to the lipin family.</text>
</comment>